<evidence type="ECO:0000256" key="5">
    <source>
        <dbReference type="ARBA" id="ARBA00023125"/>
    </source>
</evidence>
<name>A0A059EA33_9PROT</name>
<evidence type="ECO:0000256" key="2">
    <source>
        <dbReference type="ARBA" id="ARBA00018700"/>
    </source>
</evidence>
<dbReference type="STRING" id="1280948.HY36_03130"/>
<dbReference type="PANTHER" id="PTHR33175">
    <property type="entry name" value="DNA-BINDING PROTEIN HU"/>
    <property type="match status" value="1"/>
</dbReference>
<protein>
    <recommendedName>
        <fullName evidence="2 8">Integration host factor subunit beta</fullName>
        <shortName evidence="8">IHF-beta</shortName>
    </recommendedName>
</protein>
<dbReference type="EMBL" id="DMBR01000015">
    <property type="protein sequence ID" value="HAE92985.1"/>
    <property type="molecule type" value="Genomic_DNA"/>
</dbReference>
<dbReference type="PROSITE" id="PS00045">
    <property type="entry name" value="HISTONE_LIKE"/>
    <property type="match status" value="1"/>
</dbReference>
<comment type="similarity">
    <text evidence="1 8 9">Belongs to the bacterial histone-like protein family.</text>
</comment>
<evidence type="ECO:0000256" key="10">
    <source>
        <dbReference type="RuleBase" id="RU003941"/>
    </source>
</evidence>
<dbReference type="InterPro" id="IPR020816">
    <property type="entry name" value="Histone-like_DNA-bd_CS"/>
</dbReference>
<evidence type="ECO:0000256" key="9">
    <source>
        <dbReference type="RuleBase" id="RU003939"/>
    </source>
</evidence>
<evidence type="ECO:0000313" key="15">
    <source>
        <dbReference type="Proteomes" id="UP000259173"/>
    </source>
</evidence>
<dbReference type="Gene3D" id="4.10.520.10">
    <property type="entry name" value="IHF-like DNA-binding proteins"/>
    <property type="match status" value="1"/>
</dbReference>
<dbReference type="GO" id="GO:0006355">
    <property type="term" value="P:regulation of DNA-templated transcription"/>
    <property type="evidence" value="ECO:0007669"/>
    <property type="project" value="UniProtKB-UniRule"/>
</dbReference>
<dbReference type="EMBL" id="AWFH01000001">
    <property type="protein sequence ID" value="KCZ64784.1"/>
    <property type="molecule type" value="Genomic_DNA"/>
</dbReference>
<comment type="caution">
    <text evidence="13">The sequence shown here is derived from an EMBL/GenBank/DDBJ whole genome shotgun (WGS) entry which is preliminary data.</text>
</comment>
<dbReference type="EMBL" id="DOGS01000098">
    <property type="protein sequence ID" value="HBQ48196.1"/>
    <property type="molecule type" value="Genomic_DNA"/>
</dbReference>
<keyword evidence="4 8" id="KW-0805">Transcription regulation</keyword>
<dbReference type="Proteomes" id="UP000024547">
    <property type="component" value="Unassembled WGS sequence"/>
</dbReference>
<reference evidence="13 14" key="1">
    <citation type="journal article" date="2014" name="Antonie Van Leeuwenhoek">
        <title>Hyphomonas beringensis sp. nov. and Hyphomonas chukchiensis sp. nov., isolated from surface seawater of the Bering Sea and Chukchi Sea.</title>
        <authorList>
            <person name="Li C."/>
            <person name="Lai Q."/>
            <person name="Li G."/>
            <person name="Dong C."/>
            <person name="Wang J."/>
            <person name="Liao Y."/>
            <person name="Shao Z."/>
        </authorList>
    </citation>
    <scope>NUCLEOTIDE SEQUENCE [LARGE SCALE GENOMIC DNA]</scope>
    <source>
        <strain evidence="13 14">22II1-22F38</strain>
    </source>
</reference>
<dbReference type="GO" id="GO:0003677">
    <property type="term" value="F:DNA binding"/>
    <property type="evidence" value="ECO:0007669"/>
    <property type="project" value="UniProtKB-UniRule"/>
</dbReference>
<dbReference type="OrthoDB" id="9804203at2"/>
<dbReference type="NCBIfam" id="NF001222">
    <property type="entry name" value="PRK00199.1"/>
    <property type="match status" value="1"/>
</dbReference>
<dbReference type="InterPro" id="IPR010992">
    <property type="entry name" value="IHF-like_DNA-bd_dom_sf"/>
</dbReference>
<keyword evidence="14" id="KW-1185">Reference proteome</keyword>
<evidence type="ECO:0000313" key="11">
    <source>
        <dbReference type="EMBL" id="HAE92985.1"/>
    </source>
</evidence>
<evidence type="ECO:0000256" key="1">
    <source>
        <dbReference type="ARBA" id="ARBA00010529"/>
    </source>
</evidence>
<dbReference type="AlphaFoldDB" id="A0A059EA33"/>
<gene>
    <name evidence="8" type="primary">ihfB</name>
    <name evidence="8" type="synonym">himD</name>
    <name evidence="11" type="ORF">DCG65_00380</name>
    <name evidence="12" type="ORF">DD728_04805</name>
    <name evidence="13" type="ORF">HY36_03130</name>
</gene>
<evidence type="ECO:0000256" key="4">
    <source>
        <dbReference type="ARBA" id="ARBA00023015"/>
    </source>
</evidence>
<dbReference type="GeneID" id="92499308"/>
<accession>A0A059EA33</accession>
<dbReference type="eggNOG" id="COG0776">
    <property type="taxonomic scope" value="Bacteria"/>
</dbReference>
<evidence type="ECO:0000256" key="8">
    <source>
        <dbReference type="HAMAP-Rule" id="MF_00381"/>
    </source>
</evidence>
<dbReference type="GO" id="GO:0005829">
    <property type="term" value="C:cytosol"/>
    <property type="evidence" value="ECO:0007669"/>
    <property type="project" value="TreeGrafter"/>
</dbReference>
<proteinExistence type="inferred from homology"/>
<evidence type="ECO:0000313" key="14">
    <source>
        <dbReference type="Proteomes" id="UP000024547"/>
    </source>
</evidence>
<dbReference type="PRINTS" id="PR01727">
    <property type="entry name" value="DNABINDINGHU"/>
</dbReference>
<keyword evidence="7 8" id="KW-0233">DNA recombination</keyword>
<keyword evidence="3 8" id="KW-0810">Translation regulation</keyword>
<dbReference type="NCBIfam" id="TIGR00988">
    <property type="entry name" value="hip"/>
    <property type="match status" value="1"/>
</dbReference>
<dbReference type="GO" id="GO:0006310">
    <property type="term" value="P:DNA recombination"/>
    <property type="evidence" value="ECO:0007669"/>
    <property type="project" value="UniProtKB-UniRule"/>
</dbReference>
<sequence>MLKSELIAKLAVEYSHLRQEDLERVVNVILDEIGSALARGDRVELRGFGAFSVRQREARKGRNPRTGESVEVPAKSVPFFKAGKELRARVNGGEDPEAR</sequence>
<dbReference type="InterPro" id="IPR000119">
    <property type="entry name" value="Hist_DNA-bd"/>
</dbReference>
<dbReference type="Proteomes" id="UP000259173">
    <property type="component" value="Unassembled WGS sequence"/>
</dbReference>
<keyword evidence="6 8" id="KW-0804">Transcription</keyword>
<dbReference type="HAMAP" id="MF_00381">
    <property type="entry name" value="IHF_beta"/>
    <property type="match status" value="1"/>
</dbReference>
<dbReference type="CDD" id="cd13836">
    <property type="entry name" value="IHF_B"/>
    <property type="match status" value="1"/>
</dbReference>
<dbReference type="PATRIC" id="fig|1280948.3.peg.621"/>
<evidence type="ECO:0000256" key="6">
    <source>
        <dbReference type="ARBA" id="ARBA00023163"/>
    </source>
</evidence>
<dbReference type="PANTHER" id="PTHR33175:SF5">
    <property type="entry name" value="INTEGRATION HOST FACTOR SUBUNIT BETA"/>
    <property type="match status" value="1"/>
</dbReference>
<evidence type="ECO:0000313" key="13">
    <source>
        <dbReference type="EMBL" id="KCZ64784.1"/>
    </source>
</evidence>
<dbReference type="GO" id="GO:0005694">
    <property type="term" value="C:chromosome"/>
    <property type="evidence" value="ECO:0007669"/>
    <property type="project" value="InterPro"/>
</dbReference>
<comment type="subunit">
    <text evidence="8 10">Heterodimer of an alpha and a beta chain.</text>
</comment>
<dbReference type="RefSeq" id="WP_035547965.1">
    <property type="nucleotide sequence ID" value="NZ_AWFH01000001.1"/>
</dbReference>
<dbReference type="InterPro" id="IPR005685">
    <property type="entry name" value="IHF_beta"/>
</dbReference>
<evidence type="ECO:0000313" key="16">
    <source>
        <dbReference type="Proteomes" id="UP000263957"/>
    </source>
</evidence>
<dbReference type="Proteomes" id="UP000263957">
    <property type="component" value="Unassembled WGS sequence"/>
</dbReference>
<dbReference type="Pfam" id="PF00216">
    <property type="entry name" value="Bac_DNA_binding"/>
    <property type="match status" value="1"/>
</dbReference>
<comment type="function">
    <text evidence="8 10">This protein is one of the two subunits of integration host factor, a specific DNA-binding protein that functions in genetic recombination as well as in transcriptional and translational control.</text>
</comment>
<dbReference type="GO" id="GO:0006417">
    <property type="term" value="P:regulation of translation"/>
    <property type="evidence" value="ECO:0007669"/>
    <property type="project" value="UniProtKB-UniRule"/>
</dbReference>
<dbReference type="GO" id="GO:0030527">
    <property type="term" value="F:structural constituent of chromatin"/>
    <property type="evidence" value="ECO:0007669"/>
    <property type="project" value="InterPro"/>
</dbReference>
<dbReference type="SMART" id="SM00411">
    <property type="entry name" value="BHL"/>
    <property type="match status" value="1"/>
</dbReference>
<organism evidence="13 14">
    <name type="scientific">Hyphomonas atlantica</name>
    <dbReference type="NCBI Taxonomy" id="1280948"/>
    <lineage>
        <taxon>Bacteria</taxon>
        <taxon>Pseudomonadati</taxon>
        <taxon>Pseudomonadota</taxon>
        <taxon>Alphaproteobacteria</taxon>
        <taxon>Hyphomonadales</taxon>
        <taxon>Hyphomonadaceae</taxon>
        <taxon>Hyphomonas</taxon>
    </lineage>
</organism>
<evidence type="ECO:0000313" key="12">
    <source>
        <dbReference type="EMBL" id="HBQ48196.1"/>
    </source>
</evidence>
<keyword evidence="5 8" id="KW-0238">DNA-binding</keyword>
<reference evidence="15 16" key="2">
    <citation type="journal article" date="2018" name="Nat. Biotechnol.">
        <title>A standardized bacterial taxonomy based on genome phylogeny substantially revises the tree of life.</title>
        <authorList>
            <person name="Parks D.H."/>
            <person name="Chuvochina M."/>
            <person name="Waite D.W."/>
            <person name="Rinke C."/>
            <person name="Skarshewski A."/>
            <person name="Chaumeil P.A."/>
            <person name="Hugenholtz P."/>
        </authorList>
    </citation>
    <scope>NUCLEOTIDE SEQUENCE [LARGE SCALE GENOMIC DNA]</scope>
    <source>
        <strain evidence="12">UBA10378</strain>
        <strain evidence="11">UBA8557</strain>
    </source>
</reference>
<evidence type="ECO:0000256" key="3">
    <source>
        <dbReference type="ARBA" id="ARBA00022845"/>
    </source>
</evidence>
<evidence type="ECO:0000256" key="7">
    <source>
        <dbReference type="ARBA" id="ARBA00023172"/>
    </source>
</evidence>
<dbReference type="SUPFAM" id="SSF47729">
    <property type="entry name" value="IHF-like DNA-binding proteins"/>
    <property type="match status" value="1"/>
</dbReference>